<comment type="caution">
    <text evidence="1">The sequence shown here is derived from an EMBL/GenBank/DDBJ whole genome shotgun (WGS) entry which is preliminary data.</text>
</comment>
<gene>
    <name evidence="1" type="ORF">QBC40DRAFT_302436</name>
</gene>
<evidence type="ECO:0000313" key="1">
    <source>
        <dbReference type="EMBL" id="KAK4194073.1"/>
    </source>
</evidence>
<organism evidence="1 2">
    <name type="scientific">Triangularia verruculosa</name>
    <dbReference type="NCBI Taxonomy" id="2587418"/>
    <lineage>
        <taxon>Eukaryota</taxon>
        <taxon>Fungi</taxon>
        <taxon>Dikarya</taxon>
        <taxon>Ascomycota</taxon>
        <taxon>Pezizomycotina</taxon>
        <taxon>Sordariomycetes</taxon>
        <taxon>Sordariomycetidae</taxon>
        <taxon>Sordariales</taxon>
        <taxon>Podosporaceae</taxon>
        <taxon>Triangularia</taxon>
    </lineage>
</organism>
<reference evidence="1" key="2">
    <citation type="submission" date="2023-05" db="EMBL/GenBank/DDBJ databases">
        <authorList>
            <consortium name="Lawrence Berkeley National Laboratory"/>
            <person name="Steindorff A."/>
            <person name="Hensen N."/>
            <person name="Bonometti L."/>
            <person name="Westerberg I."/>
            <person name="Brannstrom I.O."/>
            <person name="Guillou S."/>
            <person name="Cros-Aarteil S."/>
            <person name="Calhoun S."/>
            <person name="Haridas S."/>
            <person name="Kuo A."/>
            <person name="Mondo S."/>
            <person name="Pangilinan J."/>
            <person name="Riley R."/>
            <person name="Labutti K."/>
            <person name="Andreopoulos B."/>
            <person name="Lipzen A."/>
            <person name="Chen C."/>
            <person name="Yanf M."/>
            <person name="Daum C."/>
            <person name="Ng V."/>
            <person name="Clum A."/>
            <person name="Ohm R."/>
            <person name="Martin F."/>
            <person name="Silar P."/>
            <person name="Natvig D."/>
            <person name="Lalanne C."/>
            <person name="Gautier V."/>
            <person name="Ament-Velasquez S.L."/>
            <person name="Kruys A."/>
            <person name="Hutchinson M.I."/>
            <person name="Powell A.J."/>
            <person name="Barry K."/>
            <person name="Miller A.N."/>
            <person name="Grigoriev I.V."/>
            <person name="Debuchy R."/>
            <person name="Gladieux P."/>
            <person name="Thoren M.H."/>
            <person name="Johannesson H."/>
        </authorList>
    </citation>
    <scope>NUCLEOTIDE SEQUENCE</scope>
    <source>
        <strain evidence="1">CBS 315.58</strain>
    </source>
</reference>
<name>A0AAN6X4U1_9PEZI</name>
<accession>A0AAN6X4U1</accession>
<reference evidence="1" key="1">
    <citation type="journal article" date="2023" name="Mol. Phylogenet. Evol.">
        <title>Genome-scale phylogeny and comparative genomics of the fungal order Sordariales.</title>
        <authorList>
            <person name="Hensen N."/>
            <person name="Bonometti L."/>
            <person name="Westerberg I."/>
            <person name="Brannstrom I.O."/>
            <person name="Guillou S."/>
            <person name="Cros-Aarteil S."/>
            <person name="Calhoun S."/>
            <person name="Haridas S."/>
            <person name="Kuo A."/>
            <person name="Mondo S."/>
            <person name="Pangilinan J."/>
            <person name="Riley R."/>
            <person name="LaButti K."/>
            <person name="Andreopoulos B."/>
            <person name="Lipzen A."/>
            <person name="Chen C."/>
            <person name="Yan M."/>
            <person name="Daum C."/>
            <person name="Ng V."/>
            <person name="Clum A."/>
            <person name="Steindorff A."/>
            <person name="Ohm R.A."/>
            <person name="Martin F."/>
            <person name="Silar P."/>
            <person name="Natvig D.O."/>
            <person name="Lalanne C."/>
            <person name="Gautier V."/>
            <person name="Ament-Velasquez S.L."/>
            <person name="Kruys A."/>
            <person name="Hutchinson M.I."/>
            <person name="Powell A.J."/>
            <person name="Barry K."/>
            <person name="Miller A.N."/>
            <person name="Grigoriev I.V."/>
            <person name="Debuchy R."/>
            <person name="Gladieux P."/>
            <person name="Hiltunen Thoren M."/>
            <person name="Johannesson H."/>
        </authorList>
    </citation>
    <scope>NUCLEOTIDE SEQUENCE</scope>
    <source>
        <strain evidence="1">CBS 315.58</strain>
    </source>
</reference>
<sequence>MNNGLVPALPPTKEVEYSRYSLYILWLHVLYAPTMEDYLKARELLTFGQRTTLLVESANWMLKGFLVTRKSTVNDIIERIPCLYKIKERLEAGGRFTTLNNNPCHHAYDYTIITIEAATSLWNRFTLNSKVLSAIFTYDNSAQKKYREIMKAMESMRQEDDMDWEEENGRKSRVDYDGIQRRHLSKEADFWASSAESVARWNRWFGG</sequence>
<dbReference type="Proteomes" id="UP001303160">
    <property type="component" value="Unassembled WGS sequence"/>
</dbReference>
<protein>
    <submittedName>
        <fullName evidence="1">Uncharacterized protein</fullName>
    </submittedName>
</protein>
<dbReference type="AlphaFoldDB" id="A0AAN6X4U1"/>
<keyword evidence="2" id="KW-1185">Reference proteome</keyword>
<proteinExistence type="predicted"/>
<dbReference type="EMBL" id="MU864107">
    <property type="protein sequence ID" value="KAK4194073.1"/>
    <property type="molecule type" value="Genomic_DNA"/>
</dbReference>
<evidence type="ECO:0000313" key="2">
    <source>
        <dbReference type="Proteomes" id="UP001303160"/>
    </source>
</evidence>